<accession>A0A2P2Q1A9</accession>
<organism evidence="1">
    <name type="scientific">Rhizophora mucronata</name>
    <name type="common">Asiatic mangrove</name>
    <dbReference type="NCBI Taxonomy" id="61149"/>
    <lineage>
        <taxon>Eukaryota</taxon>
        <taxon>Viridiplantae</taxon>
        <taxon>Streptophyta</taxon>
        <taxon>Embryophyta</taxon>
        <taxon>Tracheophyta</taxon>
        <taxon>Spermatophyta</taxon>
        <taxon>Magnoliopsida</taxon>
        <taxon>eudicotyledons</taxon>
        <taxon>Gunneridae</taxon>
        <taxon>Pentapetalae</taxon>
        <taxon>rosids</taxon>
        <taxon>fabids</taxon>
        <taxon>Malpighiales</taxon>
        <taxon>Rhizophoraceae</taxon>
        <taxon>Rhizophora</taxon>
    </lineage>
</organism>
<sequence length="16" mass="1793">MHCSLKSSQNCENLAK</sequence>
<reference evidence="1" key="1">
    <citation type="submission" date="2018-02" db="EMBL/GenBank/DDBJ databases">
        <title>Rhizophora mucronata_Transcriptome.</title>
        <authorList>
            <person name="Meera S.P."/>
            <person name="Sreeshan A."/>
            <person name="Augustine A."/>
        </authorList>
    </citation>
    <scope>NUCLEOTIDE SEQUENCE</scope>
    <source>
        <tissue evidence="1">Leaf</tissue>
    </source>
</reference>
<dbReference type="EMBL" id="GGEC01080290">
    <property type="protein sequence ID" value="MBX60774.1"/>
    <property type="molecule type" value="Transcribed_RNA"/>
</dbReference>
<name>A0A2P2Q1A9_RHIMU</name>
<dbReference type="AlphaFoldDB" id="A0A2P2Q1A9"/>
<proteinExistence type="predicted"/>
<evidence type="ECO:0000313" key="1">
    <source>
        <dbReference type="EMBL" id="MBX60774.1"/>
    </source>
</evidence>
<protein>
    <submittedName>
        <fullName evidence="1">Uncharacterized protein</fullName>
    </submittedName>
</protein>